<evidence type="ECO:0000256" key="3">
    <source>
        <dbReference type="ARBA" id="ARBA00008891"/>
    </source>
</evidence>
<evidence type="ECO:0000256" key="11">
    <source>
        <dbReference type="PROSITE-ProRule" id="PRU10040"/>
    </source>
</evidence>
<dbReference type="GO" id="GO:0042545">
    <property type="term" value="P:cell wall modification"/>
    <property type="evidence" value="ECO:0007669"/>
    <property type="project" value="UniProtKB-UniRule"/>
</dbReference>
<protein>
    <recommendedName>
        <fullName evidence="4 12">Pectinesterase</fullName>
        <ecNumber evidence="4 12">3.1.1.11</ecNumber>
    </recommendedName>
</protein>
<dbReference type="PANTHER" id="PTHR31321:SF76">
    <property type="entry name" value="PECTINESTERASE 10-RELATED"/>
    <property type="match status" value="1"/>
</dbReference>
<keyword evidence="15" id="KW-1185">Reference proteome</keyword>
<evidence type="ECO:0000256" key="10">
    <source>
        <dbReference type="ARBA" id="ARBA00057335"/>
    </source>
</evidence>
<evidence type="ECO:0000256" key="5">
    <source>
        <dbReference type="ARBA" id="ARBA00022525"/>
    </source>
</evidence>
<dbReference type="Pfam" id="PF01095">
    <property type="entry name" value="Pectinesterase"/>
    <property type="match status" value="2"/>
</dbReference>
<comment type="pathway">
    <text evidence="2 12">Glycan metabolism; pectin degradation; 2-dehydro-3-deoxy-D-gluconate from pectin: step 1/5.</text>
</comment>
<feature type="domain" description="Pectinesterase catalytic" evidence="13">
    <location>
        <begin position="325"/>
        <end position="555"/>
    </location>
</feature>
<dbReference type="SUPFAM" id="SSF51126">
    <property type="entry name" value="Pectin lyase-like"/>
    <property type="match status" value="2"/>
</dbReference>
<comment type="catalytic activity">
    <reaction evidence="9 12">
        <text>[(1-&gt;4)-alpha-D-galacturonosyl methyl ester](n) + n H2O = [(1-&gt;4)-alpha-D-galacturonosyl](n) + n methanol + n H(+)</text>
        <dbReference type="Rhea" id="RHEA:22380"/>
        <dbReference type="Rhea" id="RHEA-COMP:14570"/>
        <dbReference type="Rhea" id="RHEA-COMP:14573"/>
        <dbReference type="ChEBI" id="CHEBI:15377"/>
        <dbReference type="ChEBI" id="CHEBI:15378"/>
        <dbReference type="ChEBI" id="CHEBI:17790"/>
        <dbReference type="ChEBI" id="CHEBI:140522"/>
        <dbReference type="ChEBI" id="CHEBI:140523"/>
        <dbReference type="EC" id="3.1.1.11"/>
    </reaction>
</comment>
<evidence type="ECO:0000256" key="1">
    <source>
        <dbReference type="ARBA" id="ARBA00004613"/>
    </source>
</evidence>
<keyword evidence="6 12" id="KW-0378">Hydrolase</keyword>
<dbReference type="Gene3D" id="2.160.20.10">
    <property type="entry name" value="Single-stranded right-handed beta-helix, Pectin lyase-like"/>
    <property type="match status" value="2"/>
</dbReference>
<evidence type="ECO:0000256" key="8">
    <source>
        <dbReference type="ARBA" id="ARBA00023180"/>
    </source>
</evidence>
<evidence type="ECO:0000256" key="2">
    <source>
        <dbReference type="ARBA" id="ARBA00005184"/>
    </source>
</evidence>
<dbReference type="EC" id="3.1.1.11" evidence="4 12"/>
<dbReference type="InterPro" id="IPR011050">
    <property type="entry name" value="Pectin_lyase_fold/virulence"/>
</dbReference>
<dbReference type="PANTHER" id="PTHR31321">
    <property type="entry name" value="ACYL-COA THIOESTER HYDROLASE YBHC-RELATED"/>
    <property type="match status" value="1"/>
</dbReference>
<sequence length="563" mass="62728">MLSYKWWMCTSIICVGFLFSSAISWNIGSSGRRNDEEIISETIVVDSESEQGCFRSIQAAIDSIPSNNQRWIRIHIKPGFYREQVLIPRDKPFIHLRGSGKRNTFIVWNGHDDIAAGATFASEANNTLAQDITFTNSYNSHHKNPMARAVAARIQGDKSAFYRCRFLSLQDTLWDVEGRHYFKSCTIHGAVDYIFGAGQSLYEGCTISVAALNGTPGYITAQGRGVPNDTSGFVFKHCNIVGRGKAYLGRPWRDYARVLFYNTSMNQLALSEYNSRGPGGNSSERVKWAKKMTEEEAKQLASISFIDNEGWLNTAFNIFASPTTIVVDPSGKGGFRTIQAAINSVPSNNQVWTTIDIKPGIYREQVSIPQDKPFIYLKGAGKRNTFIVWDAHINSTAAFTSEADNTLAKDITFINSYNSHHINPIMGVAVAARIRGDKSVFYHCGFSGLQNTLWDDKGRHYFKFCTIHGAVDYIFGAAQSLYESCRITVASLNRSVGFITAQGRGRPEDTSGFVFKNCTIFGDGKAYLGRPWREYARVLFYSTSMSEAVVPQGWSIGDKLGKE</sequence>
<dbReference type="EMBL" id="SDAM02000045">
    <property type="protein sequence ID" value="KAH6834570.1"/>
    <property type="molecule type" value="Genomic_DNA"/>
</dbReference>
<evidence type="ECO:0000259" key="13">
    <source>
        <dbReference type="Pfam" id="PF01095"/>
    </source>
</evidence>
<dbReference type="InterPro" id="IPR012334">
    <property type="entry name" value="Pectin_lyas_fold"/>
</dbReference>
<comment type="caution">
    <text evidence="14">The sequence shown here is derived from an EMBL/GenBank/DDBJ whole genome shotgun (WGS) entry which is preliminary data.</text>
</comment>
<evidence type="ECO:0000256" key="12">
    <source>
        <dbReference type="RuleBase" id="RU000589"/>
    </source>
</evidence>
<evidence type="ECO:0000256" key="6">
    <source>
        <dbReference type="ARBA" id="ARBA00022801"/>
    </source>
</evidence>
<feature type="domain" description="Pectinesterase catalytic" evidence="13">
    <location>
        <begin position="46"/>
        <end position="267"/>
    </location>
</feature>
<comment type="similarity">
    <text evidence="3">Belongs to the pectinesterase family.</text>
</comment>
<dbReference type="GO" id="GO:0005576">
    <property type="term" value="C:extracellular region"/>
    <property type="evidence" value="ECO:0007669"/>
    <property type="project" value="UniProtKB-SubCell"/>
</dbReference>
<keyword evidence="7 12" id="KW-0063">Aspartyl esterase</keyword>
<keyword evidence="5" id="KW-0964">Secreted</keyword>
<organism evidence="14 15">
    <name type="scientific">Perilla frutescens var. hirtella</name>
    <name type="common">Perilla citriodora</name>
    <name type="synonym">Perilla setoyensis</name>
    <dbReference type="NCBI Taxonomy" id="608512"/>
    <lineage>
        <taxon>Eukaryota</taxon>
        <taxon>Viridiplantae</taxon>
        <taxon>Streptophyta</taxon>
        <taxon>Embryophyta</taxon>
        <taxon>Tracheophyta</taxon>
        <taxon>Spermatophyta</taxon>
        <taxon>Magnoliopsida</taxon>
        <taxon>eudicotyledons</taxon>
        <taxon>Gunneridae</taxon>
        <taxon>Pentapetalae</taxon>
        <taxon>asterids</taxon>
        <taxon>lamiids</taxon>
        <taxon>Lamiales</taxon>
        <taxon>Lamiaceae</taxon>
        <taxon>Nepetoideae</taxon>
        <taxon>Elsholtzieae</taxon>
        <taxon>Perilla</taxon>
    </lineage>
</organism>
<dbReference type="GO" id="GO:0016829">
    <property type="term" value="F:lyase activity"/>
    <property type="evidence" value="ECO:0007669"/>
    <property type="project" value="UniProtKB-KW"/>
</dbReference>
<dbReference type="InterPro" id="IPR000070">
    <property type="entry name" value="Pectinesterase_cat"/>
</dbReference>
<dbReference type="Proteomes" id="UP001190926">
    <property type="component" value="Unassembled WGS sequence"/>
</dbReference>
<evidence type="ECO:0000256" key="4">
    <source>
        <dbReference type="ARBA" id="ARBA00013229"/>
    </source>
</evidence>
<feature type="active site" evidence="11">
    <location>
        <position position="192"/>
    </location>
</feature>
<name>A0AAD4JK83_PERFH</name>
<feature type="active site" evidence="11">
    <location>
        <position position="472"/>
    </location>
</feature>
<comment type="function">
    <text evidence="10">Acts in the modification of cell walls via demethylesterification of cell wall pectin.</text>
</comment>
<dbReference type="InterPro" id="IPR033131">
    <property type="entry name" value="Pectinesterase_Asp_AS"/>
</dbReference>
<proteinExistence type="inferred from homology"/>
<gene>
    <name evidence="14" type="ORF">C2S53_004025</name>
</gene>
<dbReference type="PROSITE" id="PS00503">
    <property type="entry name" value="PECTINESTERASE_2"/>
    <property type="match status" value="2"/>
</dbReference>
<reference evidence="14 15" key="1">
    <citation type="journal article" date="2021" name="Nat. Commun.">
        <title>Incipient diploidization of the medicinal plant Perilla within 10,000 years.</title>
        <authorList>
            <person name="Zhang Y."/>
            <person name="Shen Q."/>
            <person name="Leng L."/>
            <person name="Zhang D."/>
            <person name="Chen S."/>
            <person name="Shi Y."/>
            <person name="Ning Z."/>
            <person name="Chen S."/>
        </authorList>
    </citation>
    <scope>NUCLEOTIDE SEQUENCE [LARGE SCALE GENOMIC DNA]</scope>
    <source>
        <strain evidence="15">cv. PC099</strain>
    </source>
</reference>
<keyword evidence="8" id="KW-0325">Glycoprotein</keyword>
<dbReference type="GO" id="GO:0045490">
    <property type="term" value="P:pectin catabolic process"/>
    <property type="evidence" value="ECO:0007669"/>
    <property type="project" value="UniProtKB-UniRule"/>
</dbReference>
<dbReference type="FunFam" id="2.160.20.10:FF:000013">
    <property type="entry name" value="Pectinesterase"/>
    <property type="match status" value="1"/>
</dbReference>
<evidence type="ECO:0000313" key="15">
    <source>
        <dbReference type="Proteomes" id="UP001190926"/>
    </source>
</evidence>
<evidence type="ECO:0000313" key="14">
    <source>
        <dbReference type="EMBL" id="KAH6834570.1"/>
    </source>
</evidence>
<comment type="subcellular location">
    <subcellularLocation>
        <location evidence="1">Secreted</location>
    </subcellularLocation>
</comment>
<dbReference type="GO" id="GO:0030599">
    <property type="term" value="F:pectinesterase activity"/>
    <property type="evidence" value="ECO:0007669"/>
    <property type="project" value="UniProtKB-UniRule"/>
</dbReference>
<evidence type="ECO:0000256" key="9">
    <source>
        <dbReference type="ARBA" id="ARBA00047928"/>
    </source>
</evidence>
<accession>A0AAD4JK83</accession>
<dbReference type="AlphaFoldDB" id="A0AAD4JK83"/>
<evidence type="ECO:0000256" key="7">
    <source>
        <dbReference type="ARBA" id="ARBA00023085"/>
    </source>
</evidence>